<dbReference type="SMART" id="SM00256">
    <property type="entry name" value="FBOX"/>
    <property type="match status" value="1"/>
</dbReference>
<dbReference type="InterPro" id="IPR036047">
    <property type="entry name" value="F-box-like_dom_sf"/>
</dbReference>
<evidence type="ECO:0000259" key="1">
    <source>
        <dbReference type="PROSITE" id="PS50181"/>
    </source>
</evidence>
<accession>A0A9J6BD91</accession>
<reference evidence="2" key="1">
    <citation type="submission" date="2021-03" db="EMBL/GenBank/DDBJ databases">
        <title>Chromosome level genome of the anhydrobiotic midge Polypedilum vanderplanki.</title>
        <authorList>
            <person name="Yoshida Y."/>
            <person name="Kikawada T."/>
            <person name="Gusev O."/>
        </authorList>
    </citation>
    <scope>NUCLEOTIDE SEQUENCE</scope>
    <source>
        <strain evidence="2">NIAS01</strain>
        <tissue evidence="2">Whole body or cell culture</tissue>
    </source>
</reference>
<gene>
    <name evidence="2" type="ORF">PVAND_015567</name>
</gene>
<dbReference type="EMBL" id="JADBJN010000004">
    <property type="protein sequence ID" value="KAG5667591.1"/>
    <property type="molecule type" value="Genomic_DNA"/>
</dbReference>
<comment type="caution">
    <text evidence="2">The sequence shown here is derived from an EMBL/GenBank/DDBJ whole genome shotgun (WGS) entry which is preliminary data.</text>
</comment>
<organism evidence="2 3">
    <name type="scientific">Polypedilum vanderplanki</name>
    <name type="common">Sleeping chironomid midge</name>
    <dbReference type="NCBI Taxonomy" id="319348"/>
    <lineage>
        <taxon>Eukaryota</taxon>
        <taxon>Metazoa</taxon>
        <taxon>Ecdysozoa</taxon>
        <taxon>Arthropoda</taxon>
        <taxon>Hexapoda</taxon>
        <taxon>Insecta</taxon>
        <taxon>Pterygota</taxon>
        <taxon>Neoptera</taxon>
        <taxon>Endopterygota</taxon>
        <taxon>Diptera</taxon>
        <taxon>Nematocera</taxon>
        <taxon>Chironomoidea</taxon>
        <taxon>Chironomidae</taxon>
        <taxon>Chironominae</taxon>
        <taxon>Polypedilum</taxon>
        <taxon>Polypedilum</taxon>
    </lineage>
</organism>
<dbReference type="Proteomes" id="UP001107558">
    <property type="component" value="Chromosome 4"/>
</dbReference>
<proteinExistence type="predicted"/>
<dbReference type="Gene3D" id="3.80.10.10">
    <property type="entry name" value="Ribonuclease Inhibitor"/>
    <property type="match status" value="1"/>
</dbReference>
<feature type="domain" description="F-box" evidence="1">
    <location>
        <begin position="2"/>
        <end position="49"/>
    </location>
</feature>
<dbReference type="SUPFAM" id="SSF81383">
    <property type="entry name" value="F-box domain"/>
    <property type="match status" value="1"/>
</dbReference>
<dbReference type="PROSITE" id="PS50181">
    <property type="entry name" value="FBOX"/>
    <property type="match status" value="1"/>
</dbReference>
<protein>
    <recommendedName>
        <fullName evidence="1">F-box domain-containing protein</fullName>
    </recommendedName>
</protein>
<dbReference type="AlphaFoldDB" id="A0A9J6BD91"/>
<name>A0A9J6BD91_POLVA</name>
<sequence length="427" mass="50210">MKPKLDELPQEMLIEIFKNLTSTDLLSLSYSCRKFNHAINSCSDLMQKFTIFIIDSHKNVTFEPMRKYSKIFVSSDNLGDFLKIFEFIGDDLKEMTIRYSKIETIDLIKVFKICKNLKILNFHAVQLNTNVDDFNIDFPKLTLDEFYLLNLQDSTEFIFRILSNSQVKKLDMLGVFHHSHLLKNLLRSQKSLEVFKLHNQHDEFMLFDDDSLTDVEFQLKELKINNFDLYGPLLPFFRRFMEKHKETIEIFETNSNKTFNCLPSCTSLKIVNLPSTNFTNENIFPTVENLILQTGCIENWSRLFPNVKSVEITQSYMEISEALVEVANCSKVERLVINYGAVFTLNLPSLKILELKFIENFEICPIKDENLKILEEILVEKCEKIDWLFELLGKKNLKLKRLKIKRCQIDNEILSKNLGRIERLEIF</sequence>
<dbReference type="InterPro" id="IPR001810">
    <property type="entry name" value="F-box_dom"/>
</dbReference>
<dbReference type="CDD" id="cd09917">
    <property type="entry name" value="F-box_SF"/>
    <property type="match status" value="1"/>
</dbReference>
<keyword evidence="3" id="KW-1185">Reference proteome</keyword>
<dbReference type="InterPro" id="IPR032675">
    <property type="entry name" value="LRR_dom_sf"/>
</dbReference>
<dbReference type="Pfam" id="PF12937">
    <property type="entry name" value="F-box-like"/>
    <property type="match status" value="1"/>
</dbReference>
<evidence type="ECO:0000313" key="3">
    <source>
        <dbReference type="Proteomes" id="UP001107558"/>
    </source>
</evidence>
<dbReference type="SUPFAM" id="SSF52047">
    <property type="entry name" value="RNI-like"/>
    <property type="match status" value="1"/>
</dbReference>
<evidence type="ECO:0000313" key="2">
    <source>
        <dbReference type="EMBL" id="KAG5667591.1"/>
    </source>
</evidence>